<accession>A0ABN3UXX5</accession>
<sequence length="174" mass="19083">MSNPTAEMEPTMSTHRPTPVTLEDQRLPVRAKLVAAWTSFALLYAYVDILGFYTPGTVEDILDGKVHTFDLSQAFSITALTIVSVPIFMIVLTAVLKPRANRLTNLGVAALYVPITVFNVAGGFYLYYYGFGVVLELVVLALVLRYAWAWPRSVPSAASATGPDAERVRVEQQA</sequence>
<evidence type="ECO:0000313" key="2">
    <source>
        <dbReference type="EMBL" id="GAA2738411.1"/>
    </source>
</evidence>
<dbReference type="InterPro" id="IPR046289">
    <property type="entry name" value="DUF6326"/>
</dbReference>
<protein>
    <submittedName>
        <fullName evidence="2">Uncharacterized protein</fullName>
    </submittedName>
</protein>
<evidence type="ECO:0000313" key="3">
    <source>
        <dbReference type="Proteomes" id="UP001501326"/>
    </source>
</evidence>
<dbReference type="Pfam" id="PF19851">
    <property type="entry name" value="DUF6326"/>
    <property type="match status" value="1"/>
</dbReference>
<dbReference type="EMBL" id="BAAARN010000004">
    <property type="protein sequence ID" value="GAA2738411.1"/>
    <property type="molecule type" value="Genomic_DNA"/>
</dbReference>
<name>A0ABN3UXX5_9MICO</name>
<proteinExistence type="predicted"/>
<dbReference type="Proteomes" id="UP001501326">
    <property type="component" value="Unassembled WGS sequence"/>
</dbReference>
<feature type="transmembrane region" description="Helical" evidence="1">
    <location>
        <begin position="33"/>
        <end position="54"/>
    </location>
</feature>
<feature type="transmembrane region" description="Helical" evidence="1">
    <location>
        <begin position="103"/>
        <end position="121"/>
    </location>
</feature>
<gene>
    <name evidence="2" type="ORF">GCM10009867_29510</name>
</gene>
<reference evidence="2 3" key="1">
    <citation type="journal article" date="2019" name="Int. J. Syst. Evol. Microbiol.">
        <title>The Global Catalogue of Microorganisms (GCM) 10K type strain sequencing project: providing services to taxonomists for standard genome sequencing and annotation.</title>
        <authorList>
            <consortium name="The Broad Institute Genomics Platform"/>
            <consortium name="The Broad Institute Genome Sequencing Center for Infectious Disease"/>
            <person name="Wu L."/>
            <person name="Ma J."/>
        </authorList>
    </citation>
    <scope>NUCLEOTIDE SEQUENCE [LARGE SCALE GENOMIC DNA]</scope>
    <source>
        <strain evidence="2 3">JCM 16378</strain>
    </source>
</reference>
<evidence type="ECO:0000256" key="1">
    <source>
        <dbReference type="SAM" id="Phobius"/>
    </source>
</evidence>
<keyword evidence="1" id="KW-0812">Transmembrane</keyword>
<feature type="transmembrane region" description="Helical" evidence="1">
    <location>
        <begin position="127"/>
        <end position="148"/>
    </location>
</feature>
<keyword evidence="1" id="KW-1133">Transmembrane helix</keyword>
<organism evidence="2 3">
    <name type="scientific">Pedococcus aerophilus</name>
    <dbReference type="NCBI Taxonomy" id="436356"/>
    <lineage>
        <taxon>Bacteria</taxon>
        <taxon>Bacillati</taxon>
        <taxon>Actinomycetota</taxon>
        <taxon>Actinomycetes</taxon>
        <taxon>Micrococcales</taxon>
        <taxon>Intrasporangiaceae</taxon>
        <taxon>Pedococcus</taxon>
    </lineage>
</organism>
<comment type="caution">
    <text evidence="2">The sequence shown here is derived from an EMBL/GenBank/DDBJ whole genome shotgun (WGS) entry which is preliminary data.</text>
</comment>
<keyword evidence="1" id="KW-0472">Membrane</keyword>
<feature type="transmembrane region" description="Helical" evidence="1">
    <location>
        <begin position="74"/>
        <end position="96"/>
    </location>
</feature>
<keyword evidence="3" id="KW-1185">Reference proteome</keyword>